<dbReference type="SUPFAM" id="SSF90123">
    <property type="entry name" value="ABC transporter transmembrane region"/>
    <property type="match status" value="1"/>
</dbReference>
<evidence type="ECO:0000256" key="7">
    <source>
        <dbReference type="ARBA" id="ARBA00022967"/>
    </source>
</evidence>
<evidence type="ECO:0000256" key="10">
    <source>
        <dbReference type="ARBA" id="ARBA00023136"/>
    </source>
</evidence>
<dbReference type="CDD" id="cd18552">
    <property type="entry name" value="ABC_6TM_MsbA_like"/>
    <property type="match status" value="1"/>
</dbReference>
<dbReference type="PROSITE" id="PS50893">
    <property type="entry name" value="ABC_TRANSPORTER_2"/>
    <property type="match status" value="1"/>
</dbReference>
<dbReference type="InterPro" id="IPR036640">
    <property type="entry name" value="ABC1_TM_sf"/>
</dbReference>
<evidence type="ECO:0000256" key="1">
    <source>
        <dbReference type="ARBA" id="ARBA00004651"/>
    </source>
</evidence>
<keyword evidence="2" id="KW-0813">Transport</keyword>
<dbReference type="InterPro" id="IPR027417">
    <property type="entry name" value="P-loop_NTPase"/>
</dbReference>
<dbReference type="Pfam" id="PF00664">
    <property type="entry name" value="ABC_membrane"/>
    <property type="match status" value="1"/>
</dbReference>
<feature type="transmembrane region" description="Helical" evidence="11">
    <location>
        <begin position="70"/>
        <end position="93"/>
    </location>
</feature>
<evidence type="ECO:0000259" key="12">
    <source>
        <dbReference type="PROSITE" id="PS50893"/>
    </source>
</evidence>
<dbReference type="Gene3D" id="3.40.50.300">
    <property type="entry name" value="P-loop containing nucleotide triphosphate hydrolases"/>
    <property type="match status" value="1"/>
</dbReference>
<keyword evidence="4 11" id="KW-0812">Transmembrane</keyword>
<name>A0ABV8CJS4_9GAMM</name>
<dbReference type="PANTHER" id="PTHR43394:SF1">
    <property type="entry name" value="ATP-BINDING CASSETTE SUB-FAMILY B MEMBER 10, MITOCHONDRIAL"/>
    <property type="match status" value="1"/>
</dbReference>
<keyword evidence="6 14" id="KW-0067">ATP-binding</keyword>
<dbReference type="EMBL" id="JBHSAF010000001">
    <property type="protein sequence ID" value="MFC3912374.1"/>
    <property type="molecule type" value="Genomic_DNA"/>
</dbReference>
<dbReference type="SMART" id="SM00382">
    <property type="entry name" value="AAA"/>
    <property type="match status" value="1"/>
</dbReference>
<evidence type="ECO:0000256" key="2">
    <source>
        <dbReference type="ARBA" id="ARBA00022448"/>
    </source>
</evidence>
<evidence type="ECO:0000256" key="3">
    <source>
        <dbReference type="ARBA" id="ARBA00022475"/>
    </source>
</evidence>
<accession>A0ABV8CJS4</accession>
<evidence type="ECO:0000256" key="8">
    <source>
        <dbReference type="ARBA" id="ARBA00022989"/>
    </source>
</evidence>
<evidence type="ECO:0000256" key="11">
    <source>
        <dbReference type="SAM" id="Phobius"/>
    </source>
</evidence>
<dbReference type="InterPro" id="IPR003593">
    <property type="entry name" value="AAA+_ATPase"/>
</dbReference>
<dbReference type="InterPro" id="IPR017871">
    <property type="entry name" value="ABC_transporter-like_CS"/>
</dbReference>
<dbReference type="PROSITE" id="PS00211">
    <property type="entry name" value="ABC_TRANSPORTER_1"/>
    <property type="match status" value="1"/>
</dbReference>
<comment type="caution">
    <text evidence="14">The sequence shown here is derived from an EMBL/GenBank/DDBJ whole genome shotgun (WGS) entry which is preliminary data.</text>
</comment>
<dbReference type="InterPro" id="IPR011917">
    <property type="entry name" value="ABC_transpr_lipidA"/>
</dbReference>
<dbReference type="CDD" id="cd03251">
    <property type="entry name" value="ABCC_MsbA"/>
    <property type="match status" value="1"/>
</dbReference>
<keyword evidence="15" id="KW-1185">Reference proteome</keyword>
<gene>
    <name evidence="14" type="primary">msbA</name>
    <name evidence="14" type="ORF">ACFOSS_02700</name>
</gene>
<dbReference type="PROSITE" id="PS50929">
    <property type="entry name" value="ABC_TM1F"/>
    <property type="match status" value="1"/>
</dbReference>
<evidence type="ECO:0000256" key="5">
    <source>
        <dbReference type="ARBA" id="ARBA00022741"/>
    </source>
</evidence>
<evidence type="ECO:0000259" key="13">
    <source>
        <dbReference type="PROSITE" id="PS50929"/>
    </source>
</evidence>
<feature type="transmembrane region" description="Helical" evidence="11">
    <location>
        <begin position="249"/>
        <end position="276"/>
    </location>
</feature>
<keyword evidence="8 11" id="KW-1133">Transmembrane helix</keyword>
<feature type="transmembrane region" description="Helical" evidence="11">
    <location>
        <begin position="173"/>
        <end position="190"/>
    </location>
</feature>
<keyword evidence="9" id="KW-0445">Lipid transport</keyword>
<evidence type="ECO:0000313" key="14">
    <source>
        <dbReference type="EMBL" id="MFC3912374.1"/>
    </source>
</evidence>
<feature type="domain" description="ABC transporter" evidence="12">
    <location>
        <begin position="346"/>
        <end position="582"/>
    </location>
</feature>
<feature type="transmembrane region" description="Helical" evidence="11">
    <location>
        <begin position="29"/>
        <end position="50"/>
    </location>
</feature>
<evidence type="ECO:0000313" key="15">
    <source>
        <dbReference type="Proteomes" id="UP001595692"/>
    </source>
</evidence>
<evidence type="ECO:0000256" key="6">
    <source>
        <dbReference type="ARBA" id="ARBA00022840"/>
    </source>
</evidence>
<dbReference type="GO" id="GO:0005524">
    <property type="term" value="F:ATP binding"/>
    <property type="evidence" value="ECO:0007669"/>
    <property type="project" value="UniProtKB-KW"/>
</dbReference>
<dbReference type="Proteomes" id="UP001595692">
    <property type="component" value="Unassembled WGS sequence"/>
</dbReference>
<dbReference type="SUPFAM" id="SSF52540">
    <property type="entry name" value="P-loop containing nucleoside triphosphate hydrolases"/>
    <property type="match status" value="1"/>
</dbReference>
<keyword evidence="7" id="KW-1278">Translocase</keyword>
<reference evidence="15" key="1">
    <citation type="journal article" date="2019" name="Int. J. Syst. Evol. Microbiol.">
        <title>The Global Catalogue of Microorganisms (GCM) 10K type strain sequencing project: providing services to taxonomists for standard genome sequencing and annotation.</title>
        <authorList>
            <consortium name="The Broad Institute Genomics Platform"/>
            <consortium name="The Broad Institute Genome Sequencing Center for Infectious Disease"/>
            <person name="Wu L."/>
            <person name="Ma J."/>
        </authorList>
    </citation>
    <scope>NUCLEOTIDE SEQUENCE [LARGE SCALE GENOMIC DNA]</scope>
    <source>
        <strain evidence="15">CCUG 54939</strain>
    </source>
</reference>
<protein>
    <submittedName>
        <fullName evidence="14">Lipid A ABC transporter ATP-binding protein/permease MsbA</fullName>
    </submittedName>
</protein>
<evidence type="ECO:0000256" key="9">
    <source>
        <dbReference type="ARBA" id="ARBA00023055"/>
    </source>
</evidence>
<dbReference type="RefSeq" id="WP_377150481.1">
    <property type="nucleotide sequence ID" value="NZ_JBHSAF010000001.1"/>
</dbReference>
<dbReference type="Pfam" id="PF00005">
    <property type="entry name" value="ABC_tran"/>
    <property type="match status" value="1"/>
</dbReference>
<dbReference type="InterPro" id="IPR011527">
    <property type="entry name" value="ABC1_TM_dom"/>
</dbReference>
<sequence>MQRSSSPAVPDSSWPILKRLLGYVRDRKAGLVLAILGMAGYGAVDTTFVYSIQPLIDDGLSGKDPSVLMWMPWFVIGIVTVRGLCNFLSDYFMSWVGTHVVMKLQRQVFSHLMGMPMSFFDKHNTGHLLSKVTYDAGQVSSAASSTLVSLVREGVTVLGLLGMMIYHSWQLSLIFFVVGPIVGVLISIISKRFRRVSRQIQQAMGGLTTSTEQMLRGHREVLMFGGQQVEADRFAKVSNHMRHQNMKMVIVDAVGSPLVQVIASSALAVLLFVAAMPGVRESLTAGTFTLIVTSMMMMMKPLKSLTQINNQFQRGMAACQSLFELMDQPLENDTGSRDLVRAQGRVELKNVTFTYPTKEQPALRDVSLVIEPGQTVALVGRSGSGKSTIASLLTRFYDIEQGAILLDGVDIRDYRLHALRRQFALVSQQVHLFNDTVANNIAYAAEGVYSREQIEQAARMANADEFIRKMPEGYDTLIGENGSNLSGGQRQRLAIARALLRDAPILLLDEATSALDTESERYIQSALENLARDRSTLVIAHRLSTIENADLILVVDEGRIIEQGTHGELLARNGAYALLRQTQFGEAQ</sequence>
<dbReference type="NCBIfam" id="NF008381">
    <property type="entry name" value="PRK11176.1"/>
    <property type="match status" value="1"/>
</dbReference>
<keyword evidence="3" id="KW-1003">Cell membrane</keyword>
<comment type="subcellular location">
    <subcellularLocation>
        <location evidence="1">Cell membrane</location>
        <topology evidence="1">Multi-pass membrane protein</topology>
    </subcellularLocation>
</comment>
<dbReference type="PANTHER" id="PTHR43394">
    <property type="entry name" value="ATP-DEPENDENT PERMEASE MDL1, MITOCHONDRIAL"/>
    <property type="match status" value="1"/>
</dbReference>
<evidence type="ECO:0000256" key="4">
    <source>
        <dbReference type="ARBA" id="ARBA00022692"/>
    </source>
</evidence>
<proteinExistence type="predicted"/>
<dbReference type="InterPro" id="IPR003439">
    <property type="entry name" value="ABC_transporter-like_ATP-bd"/>
</dbReference>
<dbReference type="NCBIfam" id="TIGR02203">
    <property type="entry name" value="MsbA_lipidA"/>
    <property type="match status" value="1"/>
</dbReference>
<feature type="transmembrane region" description="Helical" evidence="11">
    <location>
        <begin position="150"/>
        <end position="167"/>
    </location>
</feature>
<keyword evidence="5" id="KW-0547">Nucleotide-binding</keyword>
<feature type="domain" description="ABC transmembrane type-1" evidence="13">
    <location>
        <begin position="32"/>
        <end position="314"/>
    </location>
</feature>
<dbReference type="InterPro" id="IPR039421">
    <property type="entry name" value="Type_1_exporter"/>
</dbReference>
<organism evidence="14 15">
    <name type="scientific">Pseudaeromonas sharmana</name>
    <dbReference type="NCBI Taxonomy" id="328412"/>
    <lineage>
        <taxon>Bacteria</taxon>
        <taxon>Pseudomonadati</taxon>
        <taxon>Pseudomonadota</taxon>
        <taxon>Gammaproteobacteria</taxon>
        <taxon>Aeromonadales</taxon>
        <taxon>Aeromonadaceae</taxon>
        <taxon>Pseudaeromonas</taxon>
    </lineage>
</organism>
<keyword evidence="10 11" id="KW-0472">Membrane</keyword>
<dbReference type="Gene3D" id="1.20.1560.10">
    <property type="entry name" value="ABC transporter type 1, transmembrane domain"/>
    <property type="match status" value="1"/>
</dbReference>